<dbReference type="AlphaFoldDB" id="A0A1E3NJY0"/>
<gene>
    <name evidence="1" type="ORF">PICMEDRAFT_72524</name>
</gene>
<reference evidence="1 2" key="1">
    <citation type="journal article" date="2016" name="Proc. Natl. Acad. Sci. U.S.A.">
        <title>Comparative genomics of biotechnologically important yeasts.</title>
        <authorList>
            <person name="Riley R."/>
            <person name="Haridas S."/>
            <person name="Wolfe K.H."/>
            <person name="Lopes M.R."/>
            <person name="Hittinger C.T."/>
            <person name="Goeker M."/>
            <person name="Salamov A.A."/>
            <person name="Wisecaver J.H."/>
            <person name="Long T.M."/>
            <person name="Calvey C.H."/>
            <person name="Aerts A.L."/>
            <person name="Barry K.W."/>
            <person name="Choi C."/>
            <person name="Clum A."/>
            <person name="Coughlan A.Y."/>
            <person name="Deshpande S."/>
            <person name="Douglass A.P."/>
            <person name="Hanson S.J."/>
            <person name="Klenk H.-P."/>
            <person name="LaButti K.M."/>
            <person name="Lapidus A."/>
            <person name="Lindquist E.A."/>
            <person name="Lipzen A.M."/>
            <person name="Meier-Kolthoff J.P."/>
            <person name="Ohm R.A."/>
            <person name="Otillar R.P."/>
            <person name="Pangilinan J.L."/>
            <person name="Peng Y."/>
            <person name="Rokas A."/>
            <person name="Rosa C.A."/>
            <person name="Scheuner C."/>
            <person name="Sibirny A.A."/>
            <person name="Slot J.C."/>
            <person name="Stielow J.B."/>
            <person name="Sun H."/>
            <person name="Kurtzman C.P."/>
            <person name="Blackwell M."/>
            <person name="Grigoriev I.V."/>
            <person name="Jeffries T.W."/>
        </authorList>
    </citation>
    <scope>NUCLEOTIDE SEQUENCE [LARGE SCALE GENOMIC DNA]</scope>
    <source>
        <strain evidence="1 2">NRRL Y-2026</strain>
    </source>
</reference>
<sequence length="104" mass="12273">MSEVFCLKEYQFIVDNYTKLKYLEPLITKIELVKSDHSSSHLKVTWIEQVSERVFVDHEGWYVNPSEKYPTFEALAMKRSGGYHVKWGEALTERLNELDQLESD</sequence>
<dbReference type="RefSeq" id="XP_019017568.1">
    <property type="nucleotide sequence ID" value="XM_019164219.1"/>
</dbReference>
<dbReference type="OrthoDB" id="5804279at2759"/>
<dbReference type="Proteomes" id="UP000094455">
    <property type="component" value="Unassembled WGS sequence"/>
</dbReference>
<dbReference type="EMBL" id="KV454003">
    <property type="protein sequence ID" value="ODQ46455.1"/>
    <property type="molecule type" value="Genomic_DNA"/>
</dbReference>
<dbReference type="GeneID" id="30180906"/>
<accession>A0A1E3NJY0</accession>
<proteinExistence type="predicted"/>
<dbReference type="InterPro" id="IPR023231">
    <property type="entry name" value="GSKIP_dom_sf"/>
</dbReference>
<keyword evidence="2" id="KW-1185">Reference proteome</keyword>
<evidence type="ECO:0000313" key="1">
    <source>
        <dbReference type="EMBL" id="ODQ46455.1"/>
    </source>
</evidence>
<evidence type="ECO:0000313" key="2">
    <source>
        <dbReference type="Proteomes" id="UP000094455"/>
    </source>
</evidence>
<organism evidence="1 2">
    <name type="scientific">Pichia membranifaciens NRRL Y-2026</name>
    <dbReference type="NCBI Taxonomy" id="763406"/>
    <lineage>
        <taxon>Eukaryota</taxon>
        <taxon>Fungi</taxon>
        <taxon>Dikarya</taxon>
        <taxon>Ascomycota</taxon>
        <taxon>Saccharomycotina</taxon>
        <taxon>Pichiomycetes</taxon>
        <taxon>Pichiales</taxon>
        <taxon>Pichiaceae</taxon>
        <taxon>Pichia</taxon>
    </lineage>
</organism>
<protein>
    <recommendedName>
        <fullName evidence="3">GSKIP domain-containing protein</fullName>
    </recommendedName>
</protein>
<dbReference type="Gene3D" id="3.30.2280.10">
    <property type="entry name" value="Hypothetical protein (hspc210)"/>
    <property type="match status" value="1"/>
</dbReference>
<dbReference type="SUPFAM" id="SSF103107">
    <property type="entry name" value="Hypothetical protein c14orf129, hspc210"/>
    <property type="match status" value="1"/>
</dbReference>
<evidence type="ECO:0008006" key="3">
    <source>
        <dbReference type="Google" id="ProtNLM"/>
    </source>
</evidence>
<name>A0A1E3NJY0_9ASCO</name>